<dbReference type="InterPro" id="IPR011701">
    <property type="entry name" value="MFS"/>
</dbReference>
<sequence>MAARPWVLAATILASGMVFIDGTVVNVALPALQQEFKASASAVQWVVESYALFLAALLLVGGTAGDRYGRRRVFILGVLVFAAASVWCGLTGSVGQLIVARAVQGIGGALLVPGSLALISASFPEHQRGKAIGTWSGYTAITAAIGPVLGGFLIEHFSWRWAFLINIPLALLILPLAWRYVPESRDPHAPASLDWLGALLASAGLACLVYGLIASSNQGWGNAGVLAALGGALVLLIAFVVLELRHPAPMLPMNLFRSRDFSGANLLTLLLYAALGGGLYFFPLNLIQVQGYSALAAGAALLPFVLLMFLLSRWSGGLVDRYGAKGPLVIGPAIAALGFAAFALPGIGGSYWVTYFPAVLILGFGMSVAVAPLTTTVMNALDASLAGVASGVNNAVSRAAALLAIAVFGIVMTLVFNGALNSRLNTVAAQPAAIEQVRAQRARLAAIELPAHSSAEEAAALKQAIQQSYVAGFRWVMWLSAGLALASALCAWLLIGNEPASTESDQ</sequence>
<evidence type="ECO:0000313" key="10">
    <source>
        <dbReference type="Proteomes" id="UP000027604"/>
    </source>
</evidence>
<name>W0V8M5_9BURK</name>
<feature type="transmembrane region" description="Helical" evidence="7">
    <location>
        <begin position="160"/>
        <end position="181"/>
    </location>
</feature>
<dbReference type="Gene3D" id="1.20.1250.20">
    <property type="entry name" value="MFS general substrate transporter like domains"/>
    <property type="match status" value="1"/>
</dbReference>
<feature type="transmembrane region" description="Helical" evidence="7">
    <location>
        <begin position="475"/>
        <end position="495"/>
    </location>
</feature>
<evidence type="ECO:0000256" key="3">
    <source>
        <dbReference type="ARBA" id="ARBA00022475"/>
    </source>
</evidence>
<keyword evidence="3" id="KW-1003">Cell membrane</keyword>
<dbReference type="STRING" id="1349767.GJA_4572"/>
<feature type="transmembrane region" description="Helical" evidence="7">
    <location>
        <begin position="395"/>
        <end position="416"/>
    </location>
</feature>
<dbReference type="KEGG" id="jag:GJA_4572"/>
<feature type="domain" description="Major facilitator superfamily (MFS) profile" evidence="8">
    <location>
        <begin position="7"/>
        <end position="499"/>
    </location>
</feature>
<comment type="subcellular location">
    <subcellularLocation>
        <location evidence="1">Cell membrane</location>
        <topology evidence="1">Multi-pass membrane protein</topology>
    </subcellularLocation>
</comment>
<dbReference type="CDD" id="cd17321">
    <property type="entry name" value="MFS_MMR_MDR_like"/>
    <property type="match status" value="1"/>
</dbReference>
<dbReference type="PANTHER" id="PTHR42718:SF42">
    <property type="entry name" value="EXPORT PROTEIN"/>
    <property type="match status" value="1"/>
</dbReference>
<dbReference type="GO" id="GO:0005886">
    <property type="term" value="C:plasma membrane"/>
    <property type="evidence" value="ECO:0007669"/>
    <property type="project" value="UniProtKB-SubCell"/>
</dbReference>
<gene>
    <name evidence="9" type="ORF">GJA_4572</name>
</gene>
<keyword evidence="5 7" id="KW-1133">Transmembrane helix</keyword>
<evidence type="ECO:0000259" key="8">
    <source>
        <dbReference type="PROSITE" id="PS50850"/>
    </source>
</evidence>
<organism evidence="9 10">
    <name type="scientific">Janthinobacterium agaricidamnosum NBRC 102515 = DSM 9628</name>
    <dbReference type="NCBI Taxonomy" id="1349767"/>
    <lineage>
        <taxon>Bacteria</taxon>
        <taxon>Pseudomonadati</taxon>
        <taxon>Pseudomonadota</taxon>
        <taxon>Betaproteobacteria</taxon>
        <taxon>Burkholderiales</taxon>
        <taxon>Oxalobacteraceae</taxon>
        <taxon>Janthinobacterium</taxon>
    </lineage>
</organism>
<keyword evidence="2" id="KW-0813">Transport</keyword>
<dbReference type="AlphaFoldDB" id="W0V8M5"/>
<dbReference type="InterPro" id="IPR036259">
    <property type="entry name" value="MFS_trans_sf"/>
</dbReference>
<keyword evidence="6 7" id="KW-0472">Membrane</keyword>
<dbReference type="InterPro" id="IPR004638">
    <property type="entry name" value="EmrB-like"/>
</dbReference>
<feature type="transmembrane region" description="Helical" evidence="7">
    <location>
        <begin position="7"/>
        <end position="29"/>
    </location>
</feature>
<feature type="transmembrane region" description="Helical" evidence="7">
    <location>
        <begin position="326"/>
        <end position="347"/>
    </location>
</feature>
<evidence type="ECO:0000256" key="1">
    <source>
        <dbReference type="ARBA" id="ARBA00004651"/>
    </source>
</evidence>
<evidence type="ECO:0000256" key="4">
    <source>
        <dbReference type="ARBA" id="ARBA00022692"/>
    </source>
</evidence>
<dbReference type="PROSITE" id="PS50850">
    <property type="entry name" value="MFS"/>
    <property type="match status" value="1"/>
</dbReference>
<evidence type="ECO:0000256" key="7">
    <source>
        <dbReference type="SAM" id="Phobius"/>
    </source>
</evidence>
<dbReference type="PATRIC" id="fig|1349767.4.peg.1207"/>
<accession>W0V8M5</accession>
<dbReference type="GO" id="GO:0022857">
    <property type="term" value="F:transmembrane transporter activity"/>
    <property type="evidence" value="ECO:0007669"/>
    <property type="project" value="InterPro"/>
</dbReference>
<dbReference type="SUPFAM" id="SSF103473">
    <property type="entry name" value="MFS general substrate transporter"/>
    <property type="match status" value="2"/>
</dbReference>
<dbReference type="InterPro" id="IPR020846">
    <property type="entry name" value="MFS_dom"/>
</dbReference>
<feature type="transmembrane region" description="Helical" evidence="7">
    <location>
        <begin position="135"/>
        <end position="154"/>
    </location>
</feature>
<dbReference type="Proteomes" id="UP000027604">
    <property type="component" value="Chromosome I"/>
</dbReference>
<feature type="transmembrane region" description="Helical" evidence="7">
    <location>
        <begin position="193"/>
        <end position="213"/>
    </location>
</feature>
<dbReference type="EMBL" id="HG322949">
    <property type="protein sequence ID" value="CDG85179.1"/>
    <property type="molecule type" value="Genomic_DNA"/>
</dbReference>
<dbReference type="eggNOG" id="COG0477">
    <property type="taxonomic scope" value="Bacteria"/>
</dbReference>
<protein>
    <submittedName>
        <fullName evidence="9">Drug resistance MFS transporter, drug:H+ antiporter-1 family protein</fullName>
    </submittedName>
</protein>
<evidence type="ECO:0000256" key="2">
    <source>
        <dbReference type="ARBA" id="ARBA00022448"/>
    </source>
</evidence>
<evidence type="ECO:0000256" key="6">
    <source>
        <dbReference type="ARBA" id="ARBA00023136"/>
    </source>
</evidence>
<feature type="transmembrane region" description="Helical" evidence="7">
    <location>
        <begin position="263"/>
        <end position="282"/>
    </location>
</feature>
<dbReference type="Pfam" id="PF07690">
    <property type="entry name" value="MFS_1"/>
    <property type="match status" value="1"/>
</dbReference>
<dbReference type="PANTHER" id="PTHR42718">
    <property type="entry name" value="MAJOR FACILITATOR SUPERFAMILY MULTIDRUG TRANSPORTER MFSC"/>
    <property type="match status" value="1"/>
</dbReference>
<proteinExistence type="predicted"/>
<dbReference type="HOGENOM" id="CLU_000960_28_2_4"/>
<keyword evidence="4 7" id="KW-0812">Transmembrane</keyword>
<keyword evidence="10" id="KW-1185">Reference proteome</keyword>
<feature type="transmembrane region" description="Helical" evidence="7">
    <location>
        <begin position="353"/>
        <end position="374"/>
    </location>
</feature>
<feature type="transmembrane region" description="Helical" evidence="7">
    <location>
        <begin position="294"/>
        <end position="314"/>
    </location>
</feature>
<dbReference type="NCBIfam" id="TIGR00711">
    <property type="entry name" value="efflux_EmrB"/>
    <property type="match status" value="1"/>
</dbReference>
<reference evidence="9 10" key="1">
    <citation type="journal article" date="2015" name="Genome Announc.">
        <title>Genome Sequence of Mushroom Soft-Rot Pathogen Janthinobacterium agaricidamnosum.</title>
        <authorList>
            <person name="Graupner K."/>
            <person name="Lackner G."/>
            <person name="Hertweck C."/>
        </authorList>
    </citation>
    <scope>NUCLEOTIDE SEQUENCE [LARGE SCALE GENOMIC DNA]</scope>
    <source>
        <strain evidence="10">NBRC 102515 / DSM 9628</strain>
    </source>
</reference>
<dbReference type="Gene3D" id="1.20.1720.10">
    <property type="entry name" value="Multidrug resistance protein D"/>
    <property type="match status" value="1"/>
</dbReference>
<feature type="transmembrane region" description="Helical" evidence="7">
    <location>
        <begin position="73"/>
        <end position="99"/>
    </location>
</feature>
<evidence type="ECO:0000256" key="5">
    <source>
        <dbReference type="ARBA" id="ARBA00022989"/>
    </source>
</evidence>
<evidence type="ECO:0000313" key="9">
    <source>
        <dbReference type="EMBL" id="CDG85179.1"/>
    </source>
</evidence>
<feature type="transmembrane region" description="Helical" evidence="7">
    <location>
        <begin position="219"/>
        <end position="242"/>
    </location>
</feature>
<feature type="transmembrane region" description="Helical" evidence="7">
    <location>
        <begin position="41"/>
        <end position="61"/>
    </location>
</feature>